<dbReference type="Proteomes" id="UP001162060">
    <property type="component" value="Unassembled WGS sequence"/>
</dbReference>
<evidence type="ECO:0000256" key="3">
    <source>
        <dbReference type="ARBA" id="ARBA00022490"/>
    </source>
</evidence>
<feature type="domain" description="Gamma tubulin complex component C-terminal" evidence="7">
    <location>
        <begin position="984"/>
        <end position="1286"/>
    </location>
</feature>
<evidence type="ECO:0000313" key="10">
    <source>
        <dbReference type="Proteomes" id="UP001162060"/>
    </source>
</evidence>
<evidence type="ECO:0000256" key="4">
    <source>
        <dbReference type="ARBA" id="ARBA00022701"/>
    </source>
</evidence>
<dbReference type="InterPro" id="IPR042241">
    <property type="entry name" value="GCP_C_sf"/>
</dbReference>
<evidence type="ECO:0000259" key="7">
    <source>
        <dbReference type="Pfam" id="PF04130"/>
    </source>
</evidence>
<protein>
    <recommendedName>
        <fullName evidence="11">Spindle pole body component</fullName>
    </recommendedName>
</protein>
<evidence type="ECO:0000313" key="9">
    <source>
        <dbReference type="EMBL" id="CAK7944359.1"/>
    </source>
</evidence>
<sequence>MPPTAEASVTDLLKHLRFHICHDIRSNLRHLSPIYQRLLSPNEGSSNLVHRKLLGVRTKLLSCSPLPLVLNVVGRMDQLVERCLNLEDQQDKQQCREGAVSISEVMRLLVALAGGDNGETFVLEDPMQVYATGKKRIGDCIRMSDIKMVQCANALFSKPPASLDENVLFSQNLFDKFGYGISDQHTSLWCPGSSVLEDKGLLDMMPSQQRDRFFGLPGAPPAQNSIDSDLMQTRDSTSVKPVGCTTGLPPTNEVFFFDSTQEVHCGWLVQPADWGSATETSSSYSDNSLDSAETWIARTYAWEDLGDRTGLSEGYCRPSSCNGTWSLRDLEIPNEFVGKCCADEKMLEIHEVDLVEDLLRALSGIDSTILRRHFQSATFQLPGKHILKLRNATVSSTLSVLEVFRKAGTVVMRIELLAIYYSQDPARGGKTLQAMGDALQVYLSTHRTLVESIAQDCLVSSEVVSVAKLLSKTSKMCRSLASIGHVFGCDDDVFWPLLQQGTFPRGVALLDHLHLHVSSLCVEDALGHVRELVTWFLVKACSPLLAVLSDLISSGKVDQMTDLFDEFDVTTWSRRSLEKAIARGGDGLFSDELTSEAVQTLPAFLENIAPSIVHLCQIQALLRSVNVISSTHPLVNMQPLVFISSSSNATEHAEKWQSVMDKTMPFREDVGIPHAVRMESHKDMSDVTLAAAEELLEQSIDIEARRSQSQRTSMLDEQMLEVKQGRFRLAQEKKANDVGLVESESDADKEADVREVCLNSGIWNRSAINPTNTAVEANDETGARSRASSGDEDAMTSRMRSTDGGFWLASVKPNMVQENCSVNSADGGVQGESIPVNDEVNCAAVSAAEGVEMVLSDRPVDQTGNSPSEDPPLEDHVSEAHRQQNAGGEWDDKPSLNASEFMEKVAVNATRASLPQVHPFFSTTVPQDDIEVLTRASSPEDTSEANFTSFSSIVSCCVEIPVRLVAHKLEQVAVSWFRDSLQVLEHLRWLRKLMLMSEGLCMDIFARDFLVGLNPTTRVNWGVEDRLSSALALAMIEGCVSMDAMAQNFRYTSTPALSQLLSSPTMAPAVTRLLSEIELVYDVNWPLGSVITTRSLNDYKQMHQFLLHVRLTSVEMKEAWMILRSVRQQLSLALERFCANAVYRMQVFLHVFHEAFATKVIMTAWTELERLLQKATTLVDLRRCHEEYVSIAYHCCFLDTPAVEIRSALSAAFAAAWKLTTFLRGLKRQMPGRASVETPLRALCDDLDTTLETLVGSLRNVARNAEQNTREFSECLLLRVDFNQYYSTRTPVADSSCNSTSVAD</sequence>
<dbReference type="InterPro" id="IPR041470">
    <property type="entry name" value="GCP_N"/>
</dbReference>
<gene>
    <name evidence="9" type="ORF">PM001_LOCUS29509</name>
</gene>
<name>A0AAV1VBN3_9STRA</name>
<dbReference type="InterPro" id="IPR040457">
    <property type="entry name" value="GCP_C"/>
</dbReference>
<evidence type="ECO:0000256" key="6">
    <source>
        <dbReference type="SAM" id="MobiDB-lite"/>
    </source>
</evidence>
<feature type="compositionally biased region" description="Basic and acidic residues" evidence="6">
    <location>
        <begin position="873"/>
        <end position="882"/>
    </location>
</feature>
<dbReference type="GO" id="GO:0051321">
    <property type="term" value="P:meiotic cell cycle"/>
    <property type="evidence" value="ECO:0007669"/>
    <property type="project" value="TreeGrafter"/>
</dbReference>
<dbReference type="GO" id="GO:0051225">
    <property type="term" value="P:spindle assembly"/>
    <property type="evidence" value="ECO:0007669"/>
    <property type="project" value="TreeGrafter"/>
</dbReference>
<dbReference type="Gene3D" id="1.20.120.1900">
    <property type="entry name" value="Gamma-tubulin complex, C-terminal domain"/>
    <property type="match status" value="1"/>
</dbReference>
<dbReference type="GO" id="GO:0000922">
    <property type="term" value="C:spindle pole"/>
    <property type="evidence" value="ECO:0007669"/>
    <property type="project" value="InterPro"/>
</dbReference>
<comment type="similarity">
    <text evidence="2">Belongs to the TUBGCP family.</text>
</comment>
<reference evidence="9" key="1">
    <citation type="submission" date="2024-01" db="EMBL/GenBank/DDBJ databases">
        <authorList>
            <person name="Webb A."/>
        </authorList>
    </citation>
    <scope>NUCLEOTIDE SEQUENCE</scope>
    <source>
        <strain evidence="9">Pm1</strain>
    </source>
</reference>
<dbReference type="GO" id="GO:0005874">
    <property type="term" value="C:microtubule"/>
    <property type="evidence" value="ECO:0007669"/>
    <property type="project" value="UniProtKB-KW"/>
</dbReference>
<proteinExistence type="inferred from homology"/>
<evidence type="ECO:0000256" key="2">
    <source>
        <dbReference type="ARBA" id="ARBA00010337"/>
    </source>
</evidence>
<feature type="region of interest" description="Disordered" evidence="6">
    <location>
        <begin position="773"/>
        <end position="798"/>
    </location>
</feature>
<dbReference type="GO" id="GO:0031122">
    <property type="term" value="P:cytoplasmic microtubule organization"/>
    <property type="evidence" value="ECO:0007669"/>
    <property type="project" value="TreeGrafter"/>
</dbReference>
<comment type="caution">
    <text evidence="9">The sequence shown here is derived from an EMBL/GenBank/DDBJ whole genome shotgun (WGS) entry which is preliminary data.</text>
</comment>
<dbReference type="GO" id="GO:0051011">
    <property type="term" value="F:microtubule minus-end binding"/>
    <property type="evidence" value="ECO:0007669"/>
    <property type="project" value="TreeGrafter"/>
</dbReference>
<comment type="subcellular location">
    <subcellularLocation>
        <location evidence="1">Cytoplasm</location>
        <location evidence="1">Cytoskeleton</location>
    </subcellularLocation>
</comment>
<dbReference type="PANTHER" id="PTHR19302">
    <property type="entry name" value="GAMMA TUBULIN COMPLEX PROTEIN"/>
    <property type="match status" value="1"/>
</dbReference>
<dbReference type="InterPro" id="IPR007259">
    <property type="entry name" value="GCP"/>
</dbReference>
<dbReference type="Pfam" id="PF17681">
    <property type="entry name" value="GCP_N_terminal"/>
    <property type="match status" value="1"/>
</dbReference>
<dbReference type="Pfam" id="PF04130">
    <property type="entry name" value="GCP_C_terminal"/>
    <property type="match status" value="1"/>
</dbReference>
<evidence type="ECO:0000256" key="1">
    <source>
        <dbReference type="ARBA" id="ARBA00004245"/>
    </source>
</evidence>
<keyword evidence="5" id="KW-0206">Cytoskeleton</keyword>
<dbReference type="PANTHER" id="PTHR19302:SF70">
    <property type="entry name" value="GAMMA-TUBULIN COMPLEX COMPONENT 6"/>
    <property type="match status" value="1"/>
</dbReference>
<dbReference type="EMBL" id="CAKLBY020000307">
    <property type="protein sequence ID" value="CAK7944359.1"/>
    <property type="molecule type" value="Genomic_DNA"/>
</dbReference>
<dbReference type="GO" id="GO:0000278">
    <property type="term" value="P:mitotic cell cycle"/>
    <property type="evidence" value="ECO:0007669"/>
    <property type="project" value="TreeGrafter"/>
</dbReference>
<accession>A0AAV1VBN3</accession>
<evidence type="ECO:0008006" key="11">
    <source>
        <dbReference type="Google" id="ProtNLM"/>
    </source>
</evidence>
<dbReference type="GO" id="GO:0043015">
    <property type="term" value="F:gamma-tubulin binding"/>
    <property type="evidence" value="ECO:0007669"/>
    <property type="project" value="InterPro"/>
</dbReference>
<keyword evidence="4" id="KW-0493">Microtubule</keyword>
<feature type="region of interest" description="Disordered" evidence="6">
    <location>
        <begin position="858"/>
        <end position="893"/>
    </location>
</feature>
<dbReference type="GO" id="GO:0007020">
    <property type="term" value="P:microtubule nucleation"/>
    <property type="evidence" value="ECO:0007669"/>
    <property type="project" value="InterPro"/>
</dbReference>
<dbReference type="GO" id="GO:0000930">
    <property type="term" value="C:gamma-tubulin complex"/>
    <property type="evidence" value="ECO:0007669"/>
    <property type="project" value="TreeGrafter"/>
</dbReference>
<evidence type="ECO:0000259" key="8">
    <source>
        <dbReference type="Pfam" id="PF17681"/>
    </source>
</evidence>
<keyword evidence="3" id="KW-0963">Cytoplasm</keyword>
<evidence type="ECO:0000256" key="5">
    <source>
        <dbReference type="ARBA" id="ARBA00023212"/>
    </source>
</evidence>
<organism evidence="9 10">
    <name type="scientific">Peronospora matthiolae</name>
    <dbReference type="NCBI Taxonomy" id="2874970"/>
    <lineage>
        <taxon>Eukaryota</taxon>
        <taxon>Sar</taxon>
        <taxon>Stramenopiles</taxon>
        <taxon>Oomycota</taxon>
        <taxon>Peronosporomycetes</taxon>
        <taxon>Peronosporales</taxon>
        <taxon>Peronosporaceae</taxon>
        <taxon>Peronospora</taxon>
    </lineage>
</organism>
<feature type="domain" description="Gamma tubulin complex component protein N-terminal" evidence="8">
    <location>
        <begin position="355"/>
        <end position="643"/>
    </location>
</feature>